<dbReference type="EMBL" id="VNJK01000001">
    <property type="protein sequence ID" value="TVX94112.1"/>
    <property type="molecule type" value="Genomic_DNA"/>
</dbReference>
<reference evidence="1 2" key="1">
    <citation type="submission" date="2019-07" db="EMBL/GenBank/DDBJ databases">
        <authorList>
            <person name="Kim J."/>
        </authorList>
    </citation>
    <scope>NUCLEOTIDE SEQUENCE [LARGE SCALE GENOMIC DNA]</scope>
    <source>
        <strain evidence="1 2">N4</strain>
    </source>
</reference>
<sequence>MLSKLSRSQRQAIKYVTQYARTRKSAARKSLMEVLQLSNISWSTFENACTKIFSNARVALHFHPDRLTADMKTVAQSLLEQGIYKSQFETHISNGSVSAYSGGARDLWEKTLFGGAYQLDGVTDAQRPKYGALDVMLSPDGPAPRFGSCYFLLSPNVSTRCTYTYLDSHQDPVEKGTYEEFEDILAAIFKDTFFRNEAIGEKDLTPQKLIDHLLMNLEQPLKDPSNRKPSRNLNDYIESQVHGDITLKEDVDILVADPSFKGSFTGEILEQMCMKYSIKLYWHMGFVMKVDEIPSDFRGPTMPFLAKRIAQHGYVDANVIGAAAVDLKRNPELWKDRGSYEEVLQELKYMWHILVRYGNRQANKPI</sequence>
<dbReference type="Pfam" id="PF12294">
    <property type="entry name" value="DUF3626"/>
    <property type="match status" value="1"/>
</dbReference>
<evidence type="ECO:0000313" key="2">
    <source>
        <dbReference type="Proteomes" id="UP000318102"/>
    </source>
</evidence>
<dbReference type="OrthoDB" id="3770261at2"/>
<gene>
    <name evidence="1" type="ORF">FPZ44_14255</name>
</gene>
<organism evidence="1 2">
    <name type="scientific">Paenibacillus agilis</name>
    <dbReference type="NCBI Taxonomy" id="3020863"/>
    <lineage>
        <taxon>Bacteria</taxon>
        <taxon>Bacillati</taxon>
        <taxon>Bacillota</taxon>
        <taxon>Bacilli</taxon>
        <taxon>Bacillales</taxon>
        <taxon>Paenibacillaceae</taxon>
        <taxon>Paenibacillus</taxon>
    </lineage>
</organism>
<dbReference type="InterPro" id="IPR022074">
    <property type="entry name" value="DUF3626"/>
</dbReference>
<keyword evidence="2" id="KW-1185">Reference proteome</keyword>
<accession>A0A559J2N1</accession>
<proteinExistence type="predicted"/>
<evidence type="ECO:0000313" key="1">
    <source>
        <dbReference type="EMBL" id="TVX94112.1"/>
    </source>
</evidence>
<protein>
    <submittedName>
        <fullName evidence="1">DUF3626 domain-containing protein</fullName>
    </submittedName>
</protein>
<dbReference type="AlphaFoldDB" id="A0A559J2N1"/>
<comment type="caution">
    <text evidence="1">The sequence shown here is derived from an EMBL/GenBank/DDBJ whole genome shotgun (WGS) entry which is preliminary data.</text>
</comment>
<dbReference type="Proteomes" id="UP000318102">
    <property type="component" value="Unassembled WGS sequence"/>
</dbReference>
<dbReference type="RefSeq" id="WP_144991227.1">
    <property type="nucleotide sequence ID" value="NZ_VNJK01000001.1"/>
</dbReference>
<name>A0A559J2N1_9BACL</name>